<name>A0A1Q8RG57_9PEZI</name>
<dbReference type="EMBL" id="MPGH01000204">
    <property type="protein sequence ID" value="OLN83284.1"/>
    <property type="molecule type" value="Genomic_DNA"/>
</dbReference>
<proteinExistence type="predicted"/>
<comment type="caution">
    <text evidence="1">The sequence shown here is derived from an EMBL/GenBank/DDBJ whole genome shotgun (WGS) entry which is preliminary data.</text>
</comment>
<evidence type="ECO:0000313" key="1">
    <source>
        <dbReference type="EMBL" id="OLN83284.1"/>
    </source>
</evidence>
<keyword evidence="2" id="KW-1185">Reference proteome</keyword>
<protein>
    <submittedName>
        <fullName evidence="1">Uncharacterized protein</fullName>
    </submittedName>
</protein>
<evidence type="ECO:0000313" key="2">
    <source>
        <dbReference type="Proteomes" id="UP000186583"/>
    </source>
</evidence>
<organism evidence="1 2">
    <name type="scientific">Colletotrichum chlorophyti</name>
    <dbReference type="NCBI Taxonomy" id="708187"/>
    <lineage>
        <taxon>Eukaryota</taxon>
        <taxon>Fungi</taxon>
        <taxon>Dikarya</taxon>
        <taxon>Ascomycota</taxon>
        <taxon>Pezizomycotina</taxon>
        <taxon>Sordariomycetes</taxon>
        <taxon>Hypocreomycetidae</taxon>
        <taxon>Glomerellales</taxon>
        <taxon>Glomerellaceae</taxon>
        <taxon>Colletotrichum</taxon>
    </lineage>
</organism>
<dbReference type="AlphaFoldDB" id="A0A1Q8RG57"/>
<gene>
    <name evidence="1" type="ORF">CCHL11_03025</name>
</gene>
<reference evidence="1 2" key="1">
    <citation type="submission" date="2016-11" db="EMBL/GenBank/DDBJ databases">
        <title>Draft Genome Assembly of Colletotrichum chlorophyti a pathogen of herbaceous plants.</title>
        <authorList>
            <person name="Gan P."/>
            <person name="Narusaka M."/>
            <person name="Tsushima A."/>
            <person name="Narusaka Y."/>
            <person name="Takano Y."/>
            <person name="Shirasu K."/>
        </authorList>
    </citation>
    <scope>NUCLEOTIDE SEQUENCE [LARGE SCALE GENOMIC DNA]</scope>
    <source>
        <strain evidence="1 2">NTL11</strain>
    </source>
</reference>
<sequence>MYETYVFDPICHNPFNIPDDATNTTYRDLELACVDDNIPLYGQPDATAVVDRLTYQQDGRDLHPGYDRWRTGRRDLVRQLREEPNPVLALSFCLLGARCLGIIYESAARKRRTGESFCDPSLLHGRLGNRSNDTAMMKWI</sequence>
<accession>A0A1Q8RG57</accession>
<dbReference type="Proteomes" id="UP000186583">
    <property type="component" value="Unassembled WGS sequence"/>
</dbReference>